<evidence type="ECO:0000313" key="3">
    <source>
        <dbReference type="Proteomes" id="UP000316426"/>
    </source>
</evidence>
<feature type="signal peptide" evidence="1">
    <location>
        <begin position="1"/>
        <end position="23"/>
    </location>
</feature>
<keyword evidence="1" id="KW-0732">Signal</keyword>
<dbReference type="RefSeq" id="WP_145116838.1">
    <property type="nucleotide sequence ID" value="NZ_CP036349.1"/>
</dbReference>
<keyword evidence="3" id="KW-1185">Reference proteome</keyword>
<protein>
    <recommendedName>
        <fullName evidence="4">PEP-CTERM protein-sorting domain-containing protein</fullName>
    </recommendedName>
</protein>
<accession>A0A518KF45</accession>
<evidence type="ECO:0000256" key="1">
    <source>
        <dbReference type="SAM" id="SignalP"/>
    </source>
</evidence>
<gene>
    <name evidence="2" type="ORF">Spa11_46330</name>
</gene>
<organism evidence="2 3">
    <name type="scientific">Botrimarina mediterranea</name>
    <dbReference type="NCBI Taxonomy" id="2528022"/>
    <lineage>
        <taxon>Bacteria</taxon>
        <taxon>Pseudomonadati</taxon>
        <taxon>Planctomycetota</taxon>
        <taxon>Planctomycetia</taxon>
        <taxon>Pirellulales</taxon>
        <taxon>Lacipirellulaceae</taxon>
        <taxon>Botrimarina</taxon>
    </lineage>
</organism>
<evidence type="ECO:0008006" key="4">
    <source>
        <dbReference type="Google" id="ProtNLM"/>
    </source>
</evidence>
<dbReference type="AlphaFoldDB" id="A0A518KF45"/>
<dbReference type="Proteomes" id="UP000316426">
    <property type="component" value="Chromosome"/>
</dbReference>
<dbReference type="KEGG" id="bmei:Spa11_46330"/>
<proteinExistence type="predicted"/>
<name>A0A518KF45_9BACT</name>
<evidence type="ECO:0000313" key="2">
    <source>
        <dbReference type="EMBL" id="QDV76403.1"/>
    </source>
</evidence>
<reference evidence="2 3" key="1">
    <citation type="submission" date="2019-02" db="EMBL/GenBank/DDBJ databases">
        <title>Deep-cultivation of Planctomycetes and their phenomic and genomic characterization uncovers novel biology.</title>
        <authorList>
            <person name="Wiegand S."/>
            <person name="Jogler M."/>
            <person name="Boedeker C."/>
            <person name="Pinto D."/>
            <person name="Vollmers J."/>
            <person name="Rivas-Marin E."/>
            <person name="Kohn T."/>
            <person name="Peeters S.H."/>
            <person name="Heuer A."/>
            <person name="Rast P."/>
            <person name="Oberbeckmann S."/>
            <person name="Bunk B."/>
            <person name="Jeske O."/>
            <person name="Meyerdierks A."/>
            <person name="Storesund J.E."/>
            <person name="Kallscheuer N."/>
            <person name="Luecker S."/>
            <person name="Lage O.M."/>
            <person name="Pohl T."/>
            <person name="Merkel B.J."/>
            <person name="Hornburger P."/>
            <person name="Mueller R.-W."/>
            <person name="Bruemmer F."/>
            <person name="Labrenz M."/>
            <person name="Spormann A.M."/>
            <person name="Op den Camp H."/>
            <person name="Overmann J."/>
            <person name="Amann R."/>
            <person name="Jetten M.S.M."/>
            <person name="Mascher T."/>
            <person name="Medema M.H."/>
            <person name="Devos D.P."/>
            <person name="Kaster A.-K."/>
            <person name="Ovreas L."/>
            <person name="Rohde M."/>
            <person name="Galperin M.Y."/>
            <person name="Jogler C."/>
        </authorList>
    </citation>
    <scope>NUCLEOTIDE SEQUENCE [LARGE SCALE GENOMIC DNA]</scope>
    <source>
        <strain evidence="2 3">Spa11</strain>
    </source>
</reference>
<sequence length="217" mass="23234" precursor="true">MNRLRRYALAALAALATATPGFAAEYRFDITDAVGPLGVCFGDCGFDLGMQFSRIDSADLLIRGVFEPGVINSYGDENGAELPFDQLYWTIKLGDAAFQDNVGNSKSFAGVDGEFESLVGLGSIPILDSPWLFLVNGPAQFPVDPADLAFLHDGEGHIYSYTISGWVDAMLVTPVVHFDQITLILNGVAVPEPSALAMGSLLLLASAGRRPCRAFLR</sequence>
<feature type="chain" id="PRO_5021711372" description="PEP-CTERM protein-sorting domain-containing protein" evidence="1">
    <location>
        <begin position="24"/>
        <end position="217"/>
    </location>
</feature>
<dbReference type="EMBL" id="CP036349">
    <property type="protein sequence ID" value="QDV76403.1"/>
    <property type="molecule type" value="Genomic_DNA"/>
</dbReference>